<reference evidence="2 3" key="1">
    <citation type="submission" date="2023-09" db="EMBL/GenBank/DDBJ databases">
        <title>Complete-Gapless Cercospora beticola genome.</title>
        <authorList>
            <person name="Wyatt N.A."/>
            <person name="Spanner R.E."/>
            <person name="Bolton M.D."/>
        </authorList>
    </citation>
    <scope>NUCLEOTIDE SEQUENCE [LARGE SCALE GENOMIC DNA]</scope>
    <source>
        <strain evidence="2">Cb09-40</strain>
    </source>
</reference>
<proteinExistence type="predicted"/>
<dbReference type="RefSeq" id="XP_065458064.1">
    <property type="nucleotide sequence ID" value="XM_065601992.1"/>
</dbReference>
<keyword evidence="3" id="KW-1185">Reference proteome</keyword>
<name>A0ABZ0N7Y7_CERBT</name>
<organism evidence="2 3">
    <name type="scientific">Cercospora beticola</name>
    <name type="common">Sugarbeet leaf spot fungus</name>
    <dbReference type="NCBI Taxonomy" id="122368"/>
    <lineage>
        <taxon>Eukaryota</taxon>
        <taxon>Fungi</taxon>
        <taxon>Dikarya</taxon>
        <taxon>Ascomycota</taxon>
        <taxon>Pezizomycotina</taxon>
        <taxon>Dothideomycetes</taxon>
        <taxon>Dothideomycetidae</taxon>
        <taxon>Mycosphaerellales</taxon>
        <taxon>Mycosphaerellaceae</taxon>
        <taxon>Cercospora</taxon>
    </lineage>
</organism>
<dbReference type="Proteomes" id="UP001302367">
    <property type="component" value="Chromosome 1"/>
</dbReference>
<protein>
    <submittedName>
        <fullName evidence="2">Uncharacterized protein</fullName>
    </submittedName>
</protein>
<evidence type="ECO:0000256" key="1">
    <source>
        <dbReference type="SAM" id="MobiDB-lite"/>
    </source>
</evidence>
<dbReference type="GeneID" id="35424043"/>
<feature type="compositionally biased region" description="Polar residues" evidence="1">
    <location>
        <begin position="16"/>
        <end position="26"/>
    </location>
</feature>
<evidence type="ECO:0000313" key="3">
    <source>
        <dbReference type="Proteomes" id="UP001302367"/>
    </source>
</evidence>
<accession>A0ABZ0N7Y7</accession>
<gene>
    <name evidence="2" type="ORF">RHO25_000239</name>
</gene>
<sequence length="91" mass="9930">MQGGSTDTVIAENESPVRSQAVANSNDHAPSVMFSVGFPRYDASHHPPPALLPNQTTKLSKSVFEQICRLGLKTTRGPKLTLVDIRKEEDI</sequence>
<feature type="region of interest" description="Disordered" evidence="1">
    <location>
        <begin position="1"/>
        <end position="26"/>
    </location>
</feature>
<evidence type="ECO:0000313" key="2">
    <source>
        <dbReference type="EMBL" id="WPA95636.1"/>
    </source>
</evidence>
<dbReference type="EMBL" id="CP134184">
    <property type="protein sequence ID" value="WPA95636.1"/>
    <property type="molecule type" value="Genomic_DNA"/>
</dbReference>